<keyword evidence="1" id="KW-0472">Membrane</keyword>
<sequence length="57" mass="6707">MRSLRRGSVCFGGLDDRKVNLLIYLFVVFLSVFNCRITALEVFVFWFFVIPLMNDDI</sequence>
<keyword evidence="1" id="KW-0812">Transmembrane</keyword>
<dbReference type="EMBL" id="PDCK01000040">
    <property type="protein sequence ID" value="PRQ51250.1"/>
    <property type="molecule type" value="Genomic_DNA"/>
</dbReference>
<evidence type="ECO:0000313" key="3">
    <source>
        <dbReference type="Proteomes" id="UP000238479"/>
    </source>
</evidence>
<feature type="transmembrane region" description="Helical" evidence="1">
    <location>
        <begin position="21"/>
        <end position="49"/>
    </location>
</feature>
<reference evidence="2 3" key="1">
    <citation type="journal article" date="2018" name="Nat. Genet.">
        <title>The Rosa genome provides new insights in the design of modern roses.</title>
        <authorList>
            <person name="Bendahmane M."/>
        </authorList>
    </citation>
    <scope>NUCLEOTIDE SEQUENCE [LARGE SCALE GENOMIC DNA]</scope>
    <source>
        <strain evidence="3">cv. Old Blush</strain>
    </source>
</reference>
<name>A0A2P6RXV7_ROSCH</name>
<dbReference type="Gramene" id="PRQ51250">
    <property type="protein sequence ID" value="PRQ51250"/>
    <property type="gene ID" value="RchiOBHm_Chr2g0142331"/>
</dbReference>
<evidence type="ECO:0000313" key="2">
    <source>
        <dbReference type="EMBL" id="PRQ51250.1"/>
    </source>
</evidence>
<keyword evidence="3" id="KW-1185">Reference proteome</keyword>
<keyword evidence="1" id="KW-1133">Transmembrane helix</keyword>
<proteinExistence type="predicted"/>
<comment type="caution">
    <text evidence="2">The sequence shown here is derived from an EMBL/GenBank/DDBJ whole genome shotgun (WGS) entry which is preliminary data.</text>
</comment>
<organism evidence="2 3">
    <name type="scientific">Rosa chinensis</name>
    <name type="common">China rose</name>
    <dbReference type="NCBI Taxonomy" id="74649"/>
    <lineage>
        <taxon>Eukaryota</taxon>
        <taxon>Viridiplantae</taxon>
        <taxon>Streptophyta</taxon>
        <taxon>Embryophyta</taxon>
        <taxon>Tracheophyta</taxon>
        <taxon>Spermatophyta</taxon>
        <taxon>Magnoliopsida</taxon>
        <taxon>eudicotyledons</taxon>
        <taxon>Gunneridae</taxon>
        <taxon>Pentapetalae</taxon>
        <taxon>rosids</taxon>
        <taxon>fabids</taxon>
        <taxon>Rosales</taxon>
        <taxon>Rosaceae</taxon>
        <taxon>Rosoideae</taxon>
        <taxon>Rosoideae incertae sedis</taxon>
        <taxon>Rosa</taxon>
    </lineage>
</organism>
<dbReference type="Proteomes" id="UP000238479">
    <property type="component" value="Chromosome 2"/>
</dbReference>
<protein>
    <submittedName>
        <fullName evidence="2">Uncharacterized protein</fullName>
    </submittedName>
</protein>
<dbReference type="AlphaFoldDB" id="A0A2P6RXV7"/>
<accession>A0A2P6RXV7</accession>
<gene>
    <name evidence="2" type="ORF">RchiOBHm_Chr2g0142331</name>
</gene>
<evidence type="ECO:0000256" key="1">
    <source>
        <dbReference type="SAM" id="Phobius"/>
    </source>
</evidence>